<evidence type="ECO:0000313" key="1">
    <source>
        <dbReference type="EMBL" id="ACN63473.1"/>
    </source>
</evidence>
<sequence length="99" mass="11130">MDRILAKRTRYVPHPSAILLQCVSPETRGKSKDMASISFPLNQAHMSVTSCGLRCLPSLSATPVDFASFPNHRVENLAAIGDRQLKYDYLLSRKKKKKK</sequence>
<dbReference type="AlphaFoldDB" id="C0PUZ5"/>
<dbReference type="EMBL" id="BT072851">
    <property type="protein sequence ID" value="ACN63473.1"/>
    <property type="molecule type" value="mRNA"/>
</dbReference>
<accession>C0PUZ5</accession>
<protein>
    <submittedName>
        <fullName evidence="1">MIP06879p</fullName>
    </submittedName>
</protein>
<organism evidence="1">
    <name type="scientific">Drosophila melanogaster</name>
    <name type="common">Fruit fly</name>
    <dbReference type="NCBI Taxonomy" id="7227"/>
    <lineage>
        <taxon>Eukaryota</taxon>
        <taxon>Metazoa</taxon>
        <taxon>Ecdysozoa</taxon>
        <taxon>Arthropoda</taxon>
        <taxon>Hexapoda</taxon>
        <taxon>Insecta</taxon>
        <taxon>Pterygota</taxon>
        <taxon>Neoptera</taxon>
        <taxon>Endopterygota</taxon>
        <taxon>Diptera</taxon>
        <taxon>Brachycera</taxon>
        <taxon>Muscomorpha</taxon>
        <taxon>Ephydroidea</taxon>
        <taxon>Drosophilidae</taxon>
        <taxon>Drosophila</taxon>
        <taxon>Sophophora</taxon>
    </lineage>
</organism>
<reference evidence="1" key="1">
    <citation type="submission" date="2009-03" db="EMBL/GenBank/DDBJ databases">
        <authorList>
            <person name="Carlson J."/>
            <person name="Booth B."/>
            <person name="Frise E."/>
            <person name="Sandler J."/>
            <person name="Wan K."/>
            <person name="Yu C."/>
            <person name="Celniker S."/>
        </authorList>
    </citation>
    <scope>NUCLEOTIDE SEQUENCE</scope>
</reference>
<proteinExistence type="evidence at transcript level"/>
<feature type="non-terminal residue" evidence="1">
    <location>
        <position position="99"/>
    </location>
</feature>
<name>C0PUZ5_DROME</name>